<evidence type="ECO:0000313" key="10">
    <source>
        <dbReference type="Proteomes" id="UP000295818"/>
    </source>
</evidence>
<keyword evidence="6 8" id="KW-1133">Transmembrane helix</keyword>
<accession>A0ABY2BEE2</accession>
<sequence length="243" mass="24553">MTHDLWLATAVAAACFATALLSAIAGFGGGVLLLPVFVAVFGARDAVAVLTVAQLASNGSRVWFNRDQVDRRLVAIFASGAVPAAAAGALLLSSAPLPALTRVIGVFLLAMVVWRRIRPAAARVGDRGFAVIGAGSGFGSALVGSVGPMVAPFFLARGLTRGAYIGTEAASAVVMHVTKLIVFGAAAVLTWRTGLIGLALAPAAAAGAWAGKKVLDRLPVDMFVVLVEIGLVVSGLLLLITGG</sequence>
<dbReference type="InterPro" id="IPR002781">
    <property type="entry name" value="TM_pro_TauE-like"/>
</dbReference>
<evidence type="ECO:0000256" key="3">
    <source>
        <dbReference type="ARBA" id="ARBA00022448"/>
    </source>
</evidence>
<feature type="transmembrane region" description="Helical" evidence="8">
    <location>
        <begin position="73"/>
        <end position="93"/>
    </location>
</feature>
<dbReference type="Pfam" id="PF01925">
    <property type="entry name" value="TauE"/>
    <property type="match status" value="1"/>
</dbReference>
<proteinExistence type="inferred from homology"/>
<name>A0ABY2BEE2_9ACTN</name>
<evidence type="ECO:0000256" key="2">
    <source>
        <dbReference type="ARBA" id="ARBA00009142"/>
    </source>
</evidence>
<comment type="subcellular location">
    <subcellularLocation>
        <location evidence="1 8">Cell membrane</location>
        <topology evidence="1 8">Multi-pass membrane protein</topology>
    </subcellularLocation>
</comment>
<dbReference type="EMBL" id="SLWM01000015">
    <property type="protein sequence ID" value="TCO17147.1"/>
    <property type="molecule type" value="Genomic_DNA"/>
</dbReference>
<evidence type="ECO:0000313" key="9">
    <source>
        <dbReference type="EMBL" id="TCO17147.1"/>
    </source>
</evidence>
<evidence type="ECO:0000256" key="5">
    <source>
        <dbReference type="ARBA" id="ARBA00022692"/>
    </source>
</evidence>
<keyword evidence="5 8" id="KW-0812">Transmembrane</keyword>
<dbReference type="Proteomes" id="UP000295818">
    <property type="component" value="Unassembled WGS sequence"/>
</dbReference>
<dbReference type="PANTHER" id="PTHR30269">
    <property type="entry name" value="TRANSMEMBRANE PROTEIN YFCA"/>
    <property type="match status" value="1"/>
</dbReference>
<feature type="transmembrane region" description="Helical" evidence="8">
    <location>
        <begin position="129"/>
        <end position="151"/>
    </location>
</feature>
<keyword evidence="10" id="KW-1185">Reference proteome</keyword>
<evidence type="ECO:0000256" key="7">
    <source>
        <dbReference type="ARBA" id="ARBA00023136"/>
    </source>
</evidence>
<comment type="caution">
    <text evidence="9">The sequence shown here is derived from an EMBL/GenBank/DDBJ whole genome shotgun (WGS) entry which is preliminary data.</text>
</comment>
<dbReference type="PANTHER" id="PTHR30269:SF37">
    <property type="entry name" value="MEMBRANE TRANSPORTER PROTEIN"/>
    <property type="match status" value="1"/>
</dbReference>
<keyword evidence="7 8" id="KW-0472">Membrane</keyword>
<comment type="similarity">
    <text evidence="2 8">Belongs to the 4-toluene sulfonate uptake permease (TSUP) (TC 2.A.102) family.</text>
</comment>
<feature type="transmembrane region" description="Helical" evidence="8">
    <location>
        <begin position="163"/>
        <end position="182"/>
    </location>
</feature>
<feature type="transmembrane region" description="Helical" evidence="8">
    <location>
        <begin position="222"/>
        <end position="240"/>
    </location>
</feature>
<organism evidence="9 10">
    <name type="scientific">Kribbella orskensis</name>
    <dbReference type="NCBI Taxonomy" id="2512216"/>
    <lineage>
        <taxon>Bacteria</taxon>
        <taxon>Bacillati</taxon>
        <taxon>Actinomycetota</taxon>
        <taxon>Actinomycetes</taxon>
        <taxon>Propionibacteriales</taxon>
        <taxon>Kribbellaceae</taxon>
        <taxon>Kribbella</taxon>
    </lineage>
</organism>
<protein>
    <recommendedName>
        <fullName evidence="8">Probable membrane transporter protein</fullName>
    </recommendedName>
</protein>
<gene>
    <name evidence="9" type="ORF">EV644_115169</name>
</gene>
<evidence type="ECO:0000256" key="6">
    <source>
        <dbReference type="ARBA" id="ARBA00022989"/>
    </source>
</evidence>
<evidence type="ECO:0000256" key="8">
    <source>
        <dbReference type="RuleBase" id="RU363041"/>
    </source>
</evidence>
<feature type="transmembrane region" description="Helical" evidence="8">
    <location>
        <begin position="99"/>
        <end position="117"/>
    </location>
</feature>
<evidence type="ECO:0000256" key="4">
    <source>
        <dbReference type="ARBA" id="ARBA00022475"/>
    </source>
</evidence>
<dbReference type="InterPro" id="IPR052017">
    <property type="entry name" value="TSUP"/>
</dbReference>
<keyword evidence="3" id="KW-0813">Transport</keyword>
<feature type="transmembrane region" description="Helical" evidence="8">
    <location>
        <begin position="32"/>
        <end position="53"/>
    </location>
</feature>
<keyword evidence="4 8" id="KW-1003">Cell membrane</keyword>
<reference evidence="9 10" key="1">
    <citation type="journal article" date="2015" name="Stand. Genomic Sci.">
        <title>Genomic Encyclopedia of Bacterial and Archaeal Type Strains, Phase III: the genomes of soil and plant-associated and newly described type strains.</title>
        <authorList>
            <person name="Whitman W.B."/>
            <person name="Woyke T."/>
            <person name="Klenk H.P."/>
            <person name="Zhou Y."/>
            <person name="Lilburn T.G."/>
            <person name="Beck B.J."/>
            <person name="De Vos P."/>
            <person name="Vandamme P."/>
            <person name="Eisen J.A."/>
            <person name="Garrity G."/>
            <person name="Hugenholtz P."/>
            <person name="Kyrpides N.C."/>
        </authorList>
    </citation>
    <scope>NUCLEOTIDE SEQUENCE [LARGE SCALE GENOMIC DNA]</scope>
    <source>
        <strain evidence="9 10">VKM Ac-2538</strain>
    </source>
</reference>
<feature type="transmembrane region" description="Helical" evidence="8">
    <location>
        <begin position="189"/>
        <end position="210"/>
    </location>
</feature>
<evidence type="ECO:0000256" key="1">
    <source>
        <dbReference type="ARBA" id="ARBA00004651"/>
    </source>
</evidence>
<dbReference type="RefSeq" id="WP_132192646.1">
    <property type="nucleotide sequence ID" value="NZ_SLWM01000015.1"/>
</dbReference>